<evidence type="ECO:0000313" key="3">
    <source>
        <dbReference type="Proteomes" id="UP000053617"/>
    </source>
</evidence>
<dbReference type="HOGENOM" id="CLU_953597_0_0_1"/>
<feature type="compositionally biased region" description="Polar residues" evidence="1">
    <location>
        <begin position="235"/>
        <end position="248"/>
    </location>
</feature>
<dbReference type="AlphaFoldDB" id="A0A0D2FKS2"/>
<protein>
    <submittedName>
        <fullName evidence="2">Uncharacterized protein</fullName>
    </submittedName>
</protein>
<reference evidence="2 3" key="1">
    <citation type="submission" date="2015-01" db="EMBL/GenBank/DDBJ databases">
        <title>The Genome Sequence of Rhinocladiella mackenzie CBS 650.93.</title>
        <authorList>
            <consortium name="The Broad Institute Genomics Platform"/>
            <person name="Cuomo C."/>
            <person name="de Hoog S."/>
            <person name="Gorbushina A."/>
            <person name="Stielow B."/>
            <person name="Teixiera M."/>
            <person name="Abouelleil A."/>
            <person name="Chapman S.B."/>
            <person name="Priest M."/>
            <person name="Young S.K."/>
            <person name="Wortman J."/>
            <person name="Nusbaum C."/>
            <person name="Birren B."/>
        </authorList>
    </citation>
    <scope>NUCLEOTIDE SEQUENCE [LARGE SCALE GENOMIC DNA]</scope>
    <source>
        <strain evidence="2 3">CBS 650.93</strain>
    </source>
</reference>
<dbReference type="Proteomes" id="UP000053617">
    <property type="component" value="Unassembled WGS sequence"/>
</dbReference>
<dbReference type="VEuPathDB" id="FungiDB:Z518_08443"/>
<organism evidence="2 3">
    <name type="scientific">Rhinocladiella mackenziei CBS 650.93</name>
    <dbReference type="NCBI Taxonomy" id="1442369"/>
    <lineage>
        <taxon>Eukaryota</taxon>
        <taxon>Fungi</taxon>
        <taxon>Dikarya</taxon>
        <taxon>Ascomycota</taxon>
        <taxon>Pezizomycotina</taxon>
        <taxon>Eurotiomycetes</taxon>
        <taxon>Chaetothyriomycetidae</taxon>
        <taxon>Chaetothyriales</taxon>
        <taxon>Herpotrichiellaceae</taxon>
        <taxon>Rhinocladiella</taxon>
    </lineage>
</organism>
<dbReference type="GeneID" id="25296514"/>
<accession>A0A0D2FKS2</accession>
<name>A0A0D2FKS2_9EURO</name>
<proteinExistence type="predicted"/>
<evidence type="ECO:0000313" key="2">
    <source>
        <dbReference type="EMBL" id="KIX02502.1"/>
    </source>
</evidence>
<dbReference type="EMBL" id="KN847480">
    <property type="protein sequence ID" value="KIX02502.1"/>
    <property type="molecule type" value="Genomic_DNA"/>
</dbReference>
<evidence type="ECO:0000256" key="1">
    <source>
        <dbReference type="SAM" id="MobiDB-lite"/>
    </source>
</evidence>
<dbReference type="RefSeq" id="XP_013269638.1">
    <property type="nucleotide sequence ID" value="XM_013414184.1"/>
</dbReference>
<keyword evidence="3" id="KW-1185">Reference proteome</keyword>
<dbReference type="STRING" id="1442369.A0A0D2FKS2"/>
<sequence>MADQLIEAPSLIETTVLPSEPTILSPQYLSYNYLEELIKVLMNITAPQVTLSSWKVSALLQSSQDYANITNFAAACELIYDAPSRQDGGSSLIFDPGSSWTIPIYSCITAAKAPIKTMSFRFNSTDGLSSLKVIGLSDKSYAGELSMPLWAIENTDLKLADVDLLWGLVPTEGVWNINMSTLLKESLYLPRKVRFGLIDIALDNFPGGNFHTTVLTEGYGTGSPDESKLPAETASHYSTSGNSYPNTRLQRRRSPTRSDRCSGKRSCWDEEYGLAQWSHRTAKKGYDGNIGC</sequence>
<dbReference type="OrthoDB" id="3034003at2759"/>
<feature type="region of interest" description="Disordered" evidence="1">
    <location>
        <begin position="221"/>
        <end position="264"/>
    </location>
</feature>
<gene>
    <name evidence="2" type="ORF">Z518_08443</name>
</gene>